<proteinExistence type="predicted"/>
<evidence type="ECO:0000313" key="11">
    <source>
        <dbReference type="EMBL" id="TGO57526.1"/>
    </source>
</evidence>
<evidence type="ECO:0000256" key="2">
    <source>
        <dbReference type="ARBA" id="ARBA00022448"/>
    </source>
</evidence>
<reference evidence="11 12" key="1">
    <citation type="submission" date="2017-12" db="EMBL/GenBank/DDBJ databases">
        <title>Comparative genomics of Botrytis spp.</title>
        <authorList>
            <person name="Valero-Jimenez C.A."/>
            <person name="Tapia P."/>
            <person name="Veloso J."/>
            <person name="Silva-Moreno E."/>
            <person name="Staats M."/>
            <person name="Valdes J.H."/>
            <person name="Van Kan J.A.L."/>
        </authorList>
    </citation>
    <scope>NUCLEOTIDE SEQUENCE [LARGE SCALE GENOMIC DNA]</scope>
    <source>
        <strain evidence="11 12">MUCL2120</strain>
    </source>
</reference>
<dbReference type="STRING" id="278944.A0A4Z1I7S8"/>
<feature type="transmembrane region" description="Helical" evidence="8">
    <location>
        <begin position="216"/>
        <end position="240"/>
    </location>
</feature>
<accession>A0A4Z1I7S8</accession>
<feature type="region of interest" description="Disordered" evidence="7">
    <location>
        <begin position="421"/>
        <end position="453"/>
    </location>
</feature>
<dbReference type="GO" id="GO:0016020">
    <property type="term" value="C:membrane"/>
    <property type="evidence" value="ECO:0007669"/>
    <property type="project" value="UniProtKB-SubCell"/>
</dbReference>
<evidence type="ECO:0000256" key="1">
    <source>
        <dbReference type="ARBA" id="ARBA00004370"/>
    </source>
</evidence>
<keyword evidence="9" id="KW-0732">Signal</keyword>
<dbReference type="EMBL" id="PQXJ01000199">
    <property type="protein sequence ID" value="TGO57526.1"/>
    <property type="molecule type" value="Genomic_DNA"/>
</dbReference>
<dbReference type="SMART" id="SM00664">
    <property type="entry name" value="DoH"/>
    <property type="match status" value="1"/>
</dbReference>
<dbReference type="OrthoDB" id="19261at2759"/>
<comment type="subcellular location">
    <subcellularLocation>
        <location evidence="1">Membrane</location>
    </subcellularLocation>
</comment>
<dbReference type="SMART" id="SM00665">
    <property type="entry name" value="B561"/>
    <property type="match status" value="1"/>
</dbReference>
<dbReference type="PROSITE" id="PS50836">
    <property type="entry name" value="DOMON"/>
    <property type="match status" value="1"/>
</dbReference>
<evidence type="ECO:0000256" key="4">
    <source>
        <dbReference type="ARBA" id="ARBA00022982"/>
    </source>
</evidence>
<dbReference type="Gene3D" id="2.60.40.1210">
    <property type="entry name" value="Cellobiose dehydrogenase, cytochrome domain"/>
    <property type="match status" value="1"/>
</dbReference>
<feature type="signal peptide" evidence="9">
    <location>
        <begin position="1"/>
        <end position="20"/>
    </location>
</feature>
<dbReference type="Pfam" id="PF03188">
    <property type="entry name" value="Cytochrom_B561"/>
    <property type="match status" value="1"/>
</dbReference>
<dbReference type="Pfam" id="PF16010">
    <property type="entry name" value="CDH-cyt"/>
    <property type="match status" value="1"/>
</dbReference>
<keyword evidence="6 8" id="KW-0472">Membrane</keyword>
<keyword evidence="2" id="KW-0813">Transport</keyword>
<feature type="chain" id="PRO_5021331905" description="DOMON domain-containing protein" evidence="9">
    <location>
        <begin position="21"/>
        <end position="453"/>
    </location>
</feature>
<dbReference type="AlphaFoldDB" id="A0A4Z1I7S8"/>
<feature type="transmembrane region" description="Helical" evidence="8">
    <location>
        <begin position="321"/>
        <end position="342"/>
    </location>
</feature>
<evidence type="ECO:0000256" key="9">
    <source>
        <dbReference type="SAM" id="SignalP"/>
    </source>
</evidence>
<feature type="transmembrane region" description="Helical" evidence="8">
    <location>
        <begin position="348"/>
        <end position="369"/>
    </location>
</feature>
<evidence type="ECO:0000256" key="5">
    <source>
        <dbReference type="ARBA" id="ARBA00022989"/>
    </source>
</evidence>
<keyword evidence="5 8" id="KW-1133">Transmembrane helix</keyword>
<feature type="transmembrane region" description="Helical" evidence="8">
    <location>
        <begin position="252"/>
        <end position="271"/>
    </location>
</feature>
<protein>
    <recommendedName>
        <fullName evidence="10">DOMON domain-containing protein</fullName>
    </recommendedName>
</protein>
<dbReference type="CDD" id="cd08760">
    <property type="entry name" value="Cyt_b561_FRRS1_like"/>
    <property type="match status" value="1"/>
</dbReference>
<keyword evidence="4" id="KW-0249">Electron transport</keyword>
<dbReference type="SUPFAM" id="SSF49344">
    <property type="entry name" value="CBD9-like"/>
    <property type="match status" value="1"/>
</dbReference>
<dbReference type="Gene3D" id="1.20.120.1770">
    <property type="match status" value="1"/>
</dbReference>
<comment type="caution">
    <text evidence="11">The sequence shown here is derived from an EMBL/GenBank/DDBJ whole genome shotgun (WGS) entry which is preliminary data.</text>
</comment>
<name>A0A4Z1I7S8_9HELO</name>
<dbReference type="CDD" id="cd09630">
    <property type="entry name" value="CDH_like_cytochrome"/>
    <property type="match status" value="1"/>
</dbReference>
<feature type="domain" description="DOMON" evidence="10">
    <location>
        <begin position="35"/>
        <end position="155"/>
    </location>
</feature>
<evidence type="ECO:0000256" key="6">
    <source>
        <dbReference type="ARBA" id="ARBA00023136"/>
    </source>
</evidence>
<dbReference type="InterPro" id="IPR005018">
    <property type="entry name" value="DOMON_domain"/>
</dbReference>
<organism evidence="11 12">
    <name type="scientific">Botryotinia narcissicola</name>
    <dbReference type="NCBI Taxonomy" id="278944"/>
    <lineage>
        <taxon>Eukaryota</taxon>
        <taxon>Fungi</taxon>
        <taxon>Dikarya</taxon>
        <taxon>Ascomycota</taxon>
        <taxon>Pezizomycotina</taxon>
        <taxon>Leotiomycetes</taxon>
        <taxon>Helotiales</taxon>
        <taxon>Sclerotiniaceae</taxon>
        <taxon>Botryotinia</taxon>
    </lineage>
</organism>
<feature type="transmembrane region" description="Helical" evidence="8">
    <location>
        <begin position="283"/>
        <end position="301"/>
    </location>
</feature>
<evidence type="ECO:0000313" key="12">
    <source>
        <dbReference type="Proteomes" id="UP000297452"/>
    </source>
</evidence>
<feature type="compositionally biased region" description="Polar residues" evidence="7">
    <location>
        <begin position="442"/>
        <end position="453"/>
    </location>
</feature>
<evidence type="ECO:0000259" key="10">
    <source>
        <dbReference type="PROSITE" id="PS50836"/>
    </source>
</evidence>
<evidence type="ECO:0000256" key="8">
    <source>
        <dbReference type="SAM" id="Phobius"/>
    </source>
</evidence>
<dbReference type="InterPro" id="IPR006593">
    <property type="entry name" value="Cyt_b561/ferric_Rdtase_TM"/>
</dbReference>
<keyword evidence="12" id="KW-1185">Reference proteome</keyword>
<feature type="compositionally biased region" description="Low complexity" evidence="7">
    <location>
        <begin position="428"/>
        <end position="441"/>
    </location>
</feature>
<evidence type="ECO:0000256" key="7">
    <source>
        <dbReference type="SAM" id="MobiDB-lite"/>
    </source>
</evidence>
<gene>
    <name evidence="11" type="ORF">BOTNAR_0199g00170</name>
</gene>
<evidence type="ECO:0000256" key="3">
    <source>
        <dbReference type="ARBA" id="ARBA00022692"/>
    </source>
</evidence>
<dbReference type="Proteomes" id="UP000297452">
    <property type="component" value="Unassembled WGS sequence"/>
</dbReference>
<dbReference type="InterPro" id="IPR015920">
    <property type="entry name" value="Cellobiose_DH-like_cyt"/>
</dbReference>
<keyword evidence="3 8" id="KW-0812">Transmembrane</keyword>
<dbReference type="PANTHER" id="PTHR47797:SF1">
    <property type="entry name" value="CYTOCHROME B561 DOMAIN-CONTAINING PROTEIN-RELATED"/>
    <property type="match status" value="1"/>
</dbReference>
<sequence>MVRMILGTTAVSLVLSIVNAISTTAAGFVADDTSVTFALNIPEKNTNNDLYFSISGPSSCSWIAVGMGSNKMKGSLMFMMYADSTGKNVTLSPRIASGENEPSHTTDIVVESLAGTGISNDTFTWNGRCLNCTSWKGGSLGPTTNQNATFIWANGPPGTLKSNSLHADVKRHDSYGVFSMDLSKAVGTSGVPAIPNANSKGTIEISEKGDSNISSAAHAVLMVLVFVGLLPLGIVILRFLNSPRWHALIQTISLAIALIGVGLGAKLGTLYNRTKGFKSGHQIFGLIIIIAMIGQWILGFLHHRIYKKTSATTKFAPIHVWLGRVIIPAGIINAFIGFPLALNPKFDWALLVCTLLMVIICAPVLFWGYKRRQAKKIEEITGEVEGYEAEPWRNPQAQYDIGLNHMNMNMNMNSNLGVPPPYHAGEHQQQISQQRIPGQSSHNLPVQQGTQFV</sequence>
<dbReference type="PANTHER" id="PTHR47797">
    <property type="entry name" value="DEHYDROGENASE, PUTATIVE (AFU_ORTHOLOGUE AFUA_8G05805)-RELATED"/>
    <property type="match status" value="1"/>
</dbReference>